<organism evidence="2 3">
    <name type="scientific">Diaphorina citri</name>
    <name type="common">Asian citrus psyllid</name>
    <dbReference type="NCBI Taxonomy" id="121845"/>
    <lineage>
        <taxon>Eukaryota</taxon>
        <taxon>Metazoa</taxon>
        <taxon>Ecdysozoa</taxon>
        <taxon>Arthropoda</taxon>
        <taxon>Hexapoda</taxon>
        <taxon>Insecta</taxon>
        <taxon>Pterygota</taxon>
        <taxon>Neoptera</taxon>
        <taxon>Paraneoptera</taxon>
        <taxon>Hemiptera</taxon>
        <taxon>Sternorrhyncha</taxon>
        <taxon>Psylloidea</taxon>
        <taxon>Psyllidae</taxon>
        <taxon>Diaphorininae</taxon>
        <taxon>Diaphorina</taxon>
    </lineage>
</organism>
<evidence type="ECO:0000313" key="3">
    <source>
        <dbReference type="RefSeq" id="XP_008471268.1"/>
    </source>
</evidence>
<feature type="region of interest" description="Disordered" evidence="1">
    <location>
        <begin position="658"/>
        <end position="687"/>
    </location>
</feature>
<dbReference type="GeneID" id="103508492"/>
<evidence type="ECO:0000313" key="2">
    <source>
        <dbReference type="Proteomes" id="UP000079169"/>
    </source>
</evidence>
<proteinExistence type="predicted"/>
<accession>A0A1S3D1C0</accession>
<feature type="compositionally biased region" description="Low complexity" evidence="1">
    <location>
        <begin position="762"/>
        <end position="777"/>
    </location>
</feature>
<protein>
    <submittedName>
        <fullName evidence="3">Uncharacterized protein MAL13P1.304-like</fullName>
    </submittedName>
</protein>
<dbReference type="RefSeq" id="XP_008471268.1">
    <property type="nucleotide sequence ID" value="XM_008473046.1"/>
</dbReference>
<gene>
    <name evidence="3" type="primary">LOC103508492</name>
</gene>
<feature type="region of interest" description="Disordered" evidence="1">
    <location>
        <begin position="716"/>
        <end position="794"/>
    </location>
</feature>
<dbReference type="KEGG" id="dci:103508492"/>
<reference evidence="3" key="1">
    <citation type="submission" date="2025-08" db="UniProtKB">
        <authorList>
            <consortium name="RefSeq"/>
        </authorList>
    </citation>
    <scope>IDENTIFICATION</scope>
</reference>
<feature type="region of interest" description="Disordered" evidence="1">
    <location>
        <begin position="136"/>
        <end position="161"/>
    </location>
</feature>
<evidence type="ECO:0000256" key="1">
    <source>
        <dbReference type="SAM" id="MobiDB-lite"/>
    </source>
</evidence>
<dbReference type="PaxDb" id="121845-A0A1S3D1C0"/>
<dbReference type="AlphaFoldDB" id="A0A1S3D1C0"/>
<feature type="compositionally biased region" description="Basic and acidic residues" evidence="1">
    <location>
        <begin position="355"/>
        <end position="382"/>
    </location>
</feature>
<feature type="region of interest" description="Disordered" evidence="1">
    <location>
        <begin position="247"/>
        <end position="286"/>
    </location>
</feature>
<feature type="compositionally biased region" description="Acidic residues" evidence="1">
    <location>
        <begin position="670"/>
        <end position="682"/>
    </location>
</feature>
<keyword evidence="2" id="KW-1185">Reference proteome</keyword>
<name>A0A1S3D1C0_DIACI</name>
<feature type="compositionally biased region" description="Low complexity" evidence="1">
    <location>
        <begin position="254"/>
        <end position="281"/>
    </location>
</feature>
<feature type="compositionally biased region" description="Pro residues" evidence="1">
    <location>
        <begin position="734"/>
        <end position="747"/>
    </location>
</feature>
<sequence>MNLLIKNIVKKQVILKILIVMKTVQKRKSLTTLGSLESRRDSFVDNSNIASTPVEEPANDNGVIIAENAIRNGTTTAENVMRNGTKAAENAMRGTEMGYSSEMACTGVVGEMKNIDGTDVGVHNKQPEEVTNVLDENNRNKGDSAKHMEDTNEDDIDTSLSSNSSSLLNELANNILVNQINKVVVDNQVSDDENVDTVNETGIAVVSGETVLGKTNDAKMESSRAGEAMEITRDVVKQGRAFFEKKTNSEEVLNNKNNSTTTNSSSNKNNNNNNTTTDSNNIAVKSKNTNEFAKDTEIVRAEELHLEPDSFVFNNERDEEIQMMILQNNLKEHRQFLIEKLDDVKSNEPCSSGMKSKELAEDSTKPDSNDGVETKEIESEQHVEKALCDLPKAIGEVKEDKRIHSGSEMNNQAPSDVDTDMKMVSASSYIADIPPSKLCDNFNSNPLIESIDTTCPPLSDTDAVHQYLASIQTDVSQSLESSNKVDSTVCSSCVGTTNESCDLMNKSCDYLINNIDQVLEHINSNANDVIQQNELLETHLSNELLETQLSKELLETHLSNELLETHLSNELLETQLSKELLETHLSNELLETHLSNELLETHLSKELLETHLSNELLETHLSNELLETHLSKELLETHLSNELLETHLSNELLETHLSNEPINKEHSEEASDTEDTYSDEETLGNLQDEKLLRNAMKHLPRHKSLDLSDDSMPYIASPKVKDAPGPNVHLFDELPPPPSDFQFPLPPSNLLDDQPSSASLVSLDNLPLPPYDSSSPPGNKSGANLPLGAPEDNLPLPPDDMLERLDTQCSIDSIQDDEDMLEEGGFCTGGGEKQLACIEEEETVSEMSNCKGKPPINQINAVSTKVVI</sequence>
<dbReference type="Proteomes" id="UP000079169">
    <property type="component" value="Unplaced"/>
</dbReference>
<feature type="compositionally biased region" description="Basic and acidic residues" evidence="1">
    <location>
        <begin position="136"/>
        <end position="150"/>
    </location>
</feature>
<feature type="region of interest" description="Disordered" evidence="1">
    <location>
        <begin position="345"/>
        <end position="382"/>
    </location>
</feature>